<proteinExistence type="inferred from homology"/>
<dbReference type="PANTHER" id="PTHR28605:SF1">
    <property type="entry name" value="CHROMOSOME TRANSMISSION FIDELITY FACTOR 8"/>
    <property type="match status" value="1"/>
</dbReference>
<organism evidence="8">
    <name type="scientific">Darwinula stevensoni</name>
    <dbReference type="NCBI Taxonomy" id="69355"/>
    <lineage>
        <taxon>Eukaryota</taxon>
        <taxon>Metazoa</taxon>
        <taxon>Ecdysozoa</taxon>
        <taxon>Arthropoda</taxon>
        <taxon>Crustacea</taxon>
        <taxon>Oligostraca</taxon>
        <taxon>Ostracoda</taxon>
        <taxon>Podocopa</taxon>
        <taxon>Podocopida</taxon>
        <taxon>Darwinulocopina</taxon>
        <taxon>Darwinuloidea</taxon>
        <taxon>Darwinulidae</taxon>
        <taxon>Darwinula</taxon>
    </lineage>
</organism>
<sequence length="127" mass="14033">MQIFVKNMKLGDGESIPKWSIIELQGDLEACDSDGLAGKFIGDLHFTKDNIPILVIGHHILHGKVEKVDPPLAVVKKLPSSSSSGNLNSKNEEREDHPAYVVQGLVTRKLFFKGRPRPIITNVPKQV</sequence>
<protein>
    <recommendedName>
        <fullName evidence="10">Chromosome transmission fidelity protein 8</fullName>
    </recommendedName>
</protein>
<reference evidence="8" key="1">
    <citation type="submission" date="2020-11" db="EMBL/GenBank/DDBJ databases">
        <authorList>
            <person name="Tran Van P."/>
        </authorList>
    </citation>
    <scope>NUCLEOTIDE SEQUENCE</scope>
</reference>
<dbReference type="AlphaFoldDB" id="A0A7R8XB01"/>
<evidence type="ECO:0000256" key="6">
    <source>
        <dbReference type="ARBA" id="ARBA00038447"/>
    </source>
</evidence>
<dbReference type="Proteomes" id="UP000677054">
    <property type="component" value="Unassembled WGS sequence"/>
</dbReference>
<dbReference type="GO" id="GO:0006260">
    <property type="term" value="P:DNA replication"/>
    <property type="evidence" value="ECO:0007669"/>
    <property type="project" value="UniProtKB-KW"/>
</dbReference>
<feature type="compositionally biased region" description="Low complexity" evidence="7">
    <location>
        <begin position="77"/>
        <end position="89"/>
    </location>
</feature>
<keyword evidence="2" id="KW-0235">DNA replication</keyword>
<dbReference type="Pfam" id="PF09696">
    <property type="entry name" value="Ctf8"/>
    <property type="match status" value="1"/>
</dbReference>
<gene>
    <name evidence="8" type="ORF">DSTB1V02_LOCUS2940</name>
</gene>
<evidence type="ECO:0000313" key="9">
    <source>
        <dbReference type="Proteomes" id="UP000677054"/>
    </source>
</evidence>
<keyword evidence="4" id="KW-0539">Nucleus</keyword>
<accession>A0A7R8XB01</accession>
<evidence type="ECO:0000256" key="3">
    <source>
        <dbReference type="ARBA" id="ARBA00023125"/>
    </source>
</evidence>
<dbReference type="GO" id="GO:0003677">
    <property type="term" value="F:DNA binding"/>
    <property type="evidence" value="ECO:0007669"/>
    <property type="project" value="UniProtKB-KW"/>
</dbReference>
<evidence type="ECO:0000313" key="8">
    <source>
        <dbReference type="EMBL" id="CAD7243002.1"/>
    </source>
</evidence>
<evidence type="ECO:0000256" key="7">
    <source>
        <dbReference type="SAM" id="MobiDB-lite"/>
    </source>
</evidence>
<dbReference type="InterPro" id="IPR018607">
    <property type="entry name" value="Ctf8"/>
</dbReference>
<dbReference type="GO" id="GO:0007064">
    <property type="term" value="P:mitotic sister chromatid cohesion"/>
    <property type="evidence" value="ECO:0007669"/>
    <property type="project" value="InterPro"/>
</dbReference>
<evidence type="ECO:0000256" key="1">
    <source>
        <dbReference type="ARBA" id="ARBA00004123"/>
    </source>
</evidence>
<name>A0A7R8XB01_9CRUS</name>
<evidence type="ECO:0000256" key="4">
    <source>
        <dbReference type="ARBA" id="ARBA00023242"/>
    </source>
</evidence>
<comment type="subcellular location">
    <subcellularLocation>
        <location evidence="1">Nucleus</location>
    </subcellularLocation>
</comment>
<comment type="similarity">
    <text evidence="6">Belongs to the CTF8 family.</text>
</comment>
<evidence type="ECO:0008006" key="10">
    <source>
        <dbReference type="Google" id="ProtNLM"/>
    </source>
</evidence>
<dbReference type="OrthoDB" id="121932at2759"/>
<dbReference type="EMBL" id="CAJPEV010000351">
    <property type="protein sequence ID" value="CAG0884322.1"/>
    <property type="molecule type" value="Genomic_DNA"/>
</dbReference>
<keyword evidence="9" id="KW-1185">Reference proteome</keyword>
<dbReference type="PANTHER" id="PTHR28605">
    <property type="entry name" value="CTF8, CHROMOSOME TRANSMISSION FIDELITY FACTOR 8 HOMOLOG (S. CEREVISIAE)"/>
    <property type="match status" value="1"/>
</dbReference>
<evidence type="ECO:0000256" key="5">
    <source>
        <dbReference type="ARBA" id="ARBA00023306"/>
    </source>
</evidence>
<dbReference type="EMBL" id="LR899868">
    <property type="protein sequence ID" value="CAD7243002.1"/>
    <property type="molecule type" value="Genomic_DNA"/>
</dbReference>
<feature type="region of interest" description="Disordered" evidence="7">
    <location>
        <begin position="77"/>
        <end position="98"/>
    </location>
</feature>
<dbReference type="GO" id="GO:0031390">
    <property type="term" value="C:Ctf18 RFC-like complex"/>
    <property type="evidence" value="ECO:0007669"/>
    <property type="project" value="InterPro"/>
</dbReference>
<evidence type="ECO:0000256" key="2">
    <source>
        <dbReference type="ARBA" id="ARBA00022705"/>
    </source>
</evidence>
<keyword evidence="3" id="KW-0238">DNA-binding</keyword>
<keyword evidence="5" id="KW-0131">Cell cycle</keyword>